<evidence type="ECO:0000313" key="9">
    <source>
        <dbReference type="Proteomes" id="UP000494256"/>
    </source>
</evidence>
<evidence type="ECO:0000313" key="8">
    <source>
        <dbReference type="Proteomes" id="UP000494106"/>
    </source>
</evidence>
<protein>
    <submittedName>
        <fullName evidence="7">Uncharacterized protein</fullName>
    </submittedName>
</protein>
<evidence type="ECO:0000313" key="6">
    <source>
        <dbReference type="EMBL" id="CAB3259512.1"/>
    </source>
</evidence>
<evidence type="ECO:0000256" key="5">
    <source>
        <dbReference type="SAM" id="SignalP"/>
    </source>
</evidence>
<dbReference type="Pfam" id="PF06083">
    <property type="entry name" value="IL17"/>
    <property type="match status" value="1"/>
</dbReference>
<evidence type="ECO:0000313" key="7">
    <source>
        <dbReference type="EMBL" id="CAB3260174.1"/>
    </source>
</evidence>
<dbReference type="Proteomes" id="UP000494256">
    <property type="component" value="Unassembled WGS sequence"/>
</dbReference>
<sequence length="133" mass="15109">MSHYTSRYLLAAFVAIAAFAYVTARPSTYKEFVVSEVINKTMCPITVHIDEDPDRIPRRIKFLKCADRPNSVCNEHTSHGCCKHHHHGYHSECVEIYDFVQVTYKESKAQRAMKVPVGCNCLIEETTLASDVS</sequence>
<dbReference type="InterPro" id="IPR029034">
    <property type="entry name" value="Cystine-knot_cytokine"/>
</dbReference>
<evidence type="ECO:0000256" key="3">
    <source>
        <dbReference type="ARBA" id="ARBA00022525"/>
    </source>
</evidence>
<reference evidence="8 9" key="1">
    <citation type="submission" date="2020-04" db="EMBL/GenBank/DDBJ databases">
        <authorList>
            <person name="Wallbank WR R."/>
            <person name="Pardo Diaz C."/>
            <person name="Kozak K."/>
            <person name="Martin S."/>
            <person name="Jiggins C."/>
            <person name="Moest M."/>
            <person name="Warren A I."/>
            <person name="Byers J.R.P. K."/>
            <person name="Montejo-Kovacevich G."/>
            <person name="Yen C E."/>
        </authorList>
    </citation>
    <scope>NUCLEOTIDE SEQUENCE [LARGE SCALE GENOMIC DNA]</scope>
</reference>
<evidence type="ECO:0000256" key="2">
    <source>
        <dbReference type="ARBA" id="ARBA00007236"/>
    </source>
</evidence>
<dbReference type="InterPro" id="IPR010345">
    <property type="entry name" value="IL-17_fam"/>
</dbReference>
<keyword evidence="8" id="KW-1185">Reference proteome</keyword>
<keyword evidence="4 5" id="KW-0732">Signal</keyword>
<feature type="signal peptide" evidence="5">
    <location>
        <begin position="1"/>
        <end position="24"/>
    </location>
</feature>
<dbReference type="AlphaFoldDB" id="A0A8S1BT01"/>
<comment type="caution">
    <text evidence="7">The sequence shown here is derived from an EMBL/GenBank/DDBJ whole genome shotgun (WGS) entry which is preliminary data.</text>
</comment>
<dbReference type="EMBL" id="CADEBC010000733">
    <property type="protein sequence ID" value="CAB3260174.1"/>
    <property type="molecule type" value="Genomic_DNA"/>
</dbReference>
<dbReference type="EMBL" id="CADEBD010000745">
    <property type="protein sequence ID" value="CAB3259512.1"/>
    <property type="molecule type" value="Genomic_DNA"/>
</dbReference>
<keyword evidence="3" id="KW-0964">Secreted</keyword>
<feature type="chain" id="PRO_5036273233" evidence="5">
    <location>
        <begin position="25"/>
        <end position="133"/>
    </location>
</feature>
<evidence type="ECO:0000256" key="4">
    <source>
        <dbReference type="ARBA" id="ARBA00022729"/>
    </source>
</evidence>
<evidence type="ECO:0000256" key="1">
    <source>
        <dbReference type="ARBA" id="ARBA00004613"/>
    </source>
</evidence>
<comment type="similarity">
    <text evidence="2">Belongs to the IL-17 family.</text>
</comment>
<comment type="subcellular location">
    <subcellularLocation>
        <location evidence="1">Secreted</location>
    </subcellularLocation>
</comment>
<accession>A0A8S1BT01</accession>
<dbReference type="GO" id="GO:0005125">
    <property type="term" value="F:cytokine activity"/>
    <property type="evidence" value="ECO:0007669"/>
    <property type="project" value="InterPro"/>
</dbReference>
<gene>
    <name evidence="6" type="ORF">APLA_LOCUS16533</name>
    <name evidence="7" type="ORF">APLA_LOCUS17271</name>
</gene>
<name>A0A8S1BT01_ARCPL</name>
<proteinExistence type="inferred from homology"/>
<organism evidence="7 8">
    <name type="scientific">Arctia plantaginis</name>
    <name type="common">Wood tiger moth</name>
    <name type="synonym">Phalaena plantaginis</name>
    <dbReference type="NCBI Taxonomy" id="874455"/>
    <lineage>
        <taxon>Eukaryota</taxon>
        <taxon>Metazoa</taxon>
        <taxon>Ecdysozoa</taxon>
        <taxon>Arthropoda</taxon>
        <taxon>Hexapoda</taxon>
        <taxon>Insecta</taxon>
        <taxon>Pterygota</taxon>
        <taxon>Neoptera</taxon>
        <taxon>Endopterygota</taxon>
        <taxon>Lepidoptera</taxon>
        <taxon>Glossata</taxon>
        <taxon>Ditrysia</taxon>
        <taxon>Noctuoidea</taxon>
        <taxon>Erebidae</taxon>
        <taxon>Arctiinae</taxon>
        <taxon>Arctia</taxon>
    </lineage>
</organism>
<dbReference type="OrthoDB" id="6038945at2759"/>
<dbReference type="Gene3D" id="2.10.90.10">
    <property type="entry name" value="Cystine-knot cytokines"/>
    <property type="match status" value="1"/>
</dbReference>
<dbReference type="Proteomes" id="UP000494106">
    <property type="component" value="Unassembled WGS sequence"/>
</dbReference>
<dbReference type="SUPFAM" id="SSF57501">
    <property type="entry name" value="Cystine-knot cytokines"/>
    <property type="match status" value="1"/>
</dbReference>
<dbReference type="GO" id="GO:0005576">
    <property type="term" value="C:extracellular region"/>
    <property type="evidence" value="ECO:0007669"/>
    <property type="project" value="UniProtKB-SubCell"/>
</dbReference>